<feature type="signal peptide" evidence="2">
    <location>
        <begin position="1"/>
        <end position="17"/>
    </location>
</feature>
<organism evidence="3 4">
    <name type="scientific">Diatrype stigma</name>
    <dbReference type="NCBI Taxonomy" id="117547"/>
    <lineage>
        <taxon>Eukaryota</taxon>
        <taxon>Fungi</taxon>
        <taxon>Dikarya</taxon>
        <taxon>Ascomycota</taxon>
        <taxon>Pezizomycotina</taxon>
        <taxon>Sordariomycetes</taxon>
        <taxon>Xylariomycetidae</taxon>
        <taxon>Xylariales</taxon>
        <taxon>Diatrypaceae</taxon>
        <taxon>Diatrype</taxon>
    </lineage>
</organism>
<evidence type="ECO:0000256" key="2">
    <source>
        <dbReference type="SAM" id="SignalP"/>
    </source>
</evidence>
<feature type="chain" id="PRO_5043027858" evidence="2">
    <location>
        <begin position="18"/>
        <end position="219"/>
    </location>
</feature>
<name>A0AAN9YFX5_9PEZI</name>
<evidence type="ECO:0000313" key="3">
    <source>
        <dbReference type="EMBL" id="KAK7739618.1"/>
    </source>
</evidence>
<keyword evidence="4" id="KW-1185">Reference proteome</keyword>
<feature type="compositionally biased region" description="Low complexity" evidence="1">
    <location>
        <begin position="159"/>
        <end position="182"/>
    </location>
</feature>
<comment type="caution">
    <text evidence="3">The sequence shown here is derived from an EMBL/GenBank/DDBJ whole genome shotgun (WGS) entry which is preliminary data.</text>
</comment>
<keyword evidence="2" id="KW-0732">Signal</keyword>
<dbReference type="EMBL" id="JAKJXP020000181">
    <property type="protein sequence ID" value="KAK7739618.1"/>
    <property type="molecule type" value="Genomic_DNA"/>
</dbReference>
<gene>
    <name evidence="3" type="ORF">SLS62_011247</name>
</gene>
<reference evidence="3 4" key="1">
    <citation type="submission" date="2024-02" db="EMBL/GenBank/DDBJ databases">
        <title>De novo assembly and annotation of 12 fungi associated with fruit tree decline syndrome in Ontario, Canada.</title>
        <authorList>
            <person name="Sulman M."/>
            <person name="Ellouze W."/>
            <person name="Ilyukhin E."/>
        </authorList>
    </citation>
    <scope>NUCLEOTIDE SEQUENCE [LARGE SCALE GENOMIC DNA]</scope>
    <source>
        <strain evidence="3 4">M11/M66-122</strain>
    </source>
</reference>
<proteinExistence type="predicted"/>
<evidence type="ECO:0000313" key="4">
    <source>
        <dbReference type="Proteomes" id="UP001320420"/>
    </source>
</evidence>
<dbReference type="AlphaFoldDB" id="A0AAN9YFX5"/>
<evidence type="ECO:0000256" key="1">
    <source>
        <dbReference type="SAM" id="MobiDB-lite"/>
    </source>
</evidence>
<accession>A0AAN9YFX5</accession>
<feature type="compositionally biased region" description="Polar residues" evidence="1">
    <location>
        <begin position="183"/>
        <end position="193"/>
    </location>
</feature>
<protein>
    <submittedName>
        <fullName evidence="3">Uncharacterized protein</fullName>
    </submittedName>
</protein>
<sequence>MVQRLPLLLFLAPLALAAPQEEENAGSPATQDGYSLPSSVPASDVLNGLYGSNIPTAVTGAVATSLASALYSYELKLQDDPGYKSAANAVYMAMATASDSDAIFSSFETADPMHADYTTAGWFKSGVPEDAQTAIESYYNGYVAVETSVLGTDAAGATPTTATGAQSGSASVTGTGSDAGSAPTETGATSVSSGGAPGPTRVAMAGLAAGVALGAFAAV</sequence>
<feature type="region of interest" description="Disordered" evidence="1">
    <location>
        <begin position="159"/>
        <end position="196"/>
    </location>
</feature>
<dbReference type="Proteomes" id="UP001320420">
    <property type="component" value="Unassembled WGS sequence"/>
</dbReference>